<dbReference type="Pfam" id="PF14681">
    <property type="entry name" value="UPRTase"/>
    <property type="match status" value="1"/>
</dbReference>
<dbReference type="CDD" id="cd06223">
    <property type="entry name" value="PRTases_typeI"/>
    <property type="match status" value="1"/>
</dbReference>
<proteinExistence type="predicted"/>
<keyword evidence="2" id="KW-0808">Transferase</keyword>
<dbReference type="EMBL" id="CP011859">
    <property type="protein sequence ID" value="AQY22372.1"/>
    <property type="molecule type" value="Genomic_DNA"/>
</dbReference>
<dbReference type="GO" id="GO:0016757">
    <property type="term" value="F:glycosyltransferase activity"/>
    <property type="evidence" value="ECO:0007669"/>
    <property type="project" value="UniProtKB-KW"/>
</dbReference>
<organism evidence="2 3">
    <name type="scientific">Riemerella anatipestifer</name>
    <name type="common">Moraxella anatipestifer</name>
    <dbReference type="NCBI Taxonomy" id="34085"/>
    <lineage>
        <taxon>Bacteria</taxon>
        <taxon>Pseudomonadati</taxon>
        <taxon>Bacteroidota</taxon>
        <taxon>Flavobacteriia</taxon>
        <taxon>Flavobacteriales</taxon>
        <taxon>Weeksellaceae</taxon>
        <taxon>Riemerella</taxon>
    </lineage>
</organism>
<dbReference type="NCBIfam" id="NF001097">
    <property type="entry name" value="PRK00129.1"/>
    <property type="match status" value="1"/>
</dbReference>
<evidence type="ECO:0000313" key="2">
    <source>
        <dbReference type="EMBL" id="AQY22372.1"/>
    </source>
</evidence>
<sequence length="232" mass="26073">MLKNTEICIRIKVRNKMFTVLSEEFSLVTEWINDLRNVSVQTDRMKFRRNMERVGEIAAFEISKHLPYKEVEITTPLDKIVSREIETQPVITTILRAGVPLFQGVLNYFDKADCGFVAAYRKHDANDYFSIKQDYLTCPNIEGRPLIVADPMLATGASLIEAIKDLLTNGNPSQIHIVAAIASKEGVETLQKAYPEAYIWVGAVDEKLTDKGYITPGLGDAGDLSYGEKLQR</sequence>
<accession>A0A1S7DTB2</accession>
<name>A0A1S7DTB2_RIEAN</name>
<evidence type="ECO:0000259" key="1">
    <source>
        <dbReference type="Pfam" id="PF14681"/>
    </source>
</evidence>
<dbReference type="Gene3D" id="3.40.50.2020">
    <property type="match status" value="1"/>
</dbReference>
<dbReference type="AlphaFoldDB" id="A0A1S7DTB2"/>
<dbReference type="InterPro" id="IPR050137">
    <property type="entry name" value="PyrR_bifunctional"/>
</dbReference>
<keyword evidence="2" id="KW-0328">Glycosyltransferase</keyword>
<dbReference type="PANTHER" id="PTHR11608:SF0">
    <property type="entry name" value="BIFUNCTIONAL PROTEIN PYRR"/>
    <property type="match status" value="1"/>
</dbReference>
<feature type="domain" description="Phosphoribosyltransferase" evidence="1">
    <location>
        <begin position="28"/>
        <end position="227"/>
    </location>
</feature>
<dbReference type="Proteomes" id="UP000189883">
    <property type="component" value="Chromosome"/>
</dbReference>
<dbReference type="SUPFAM" id="SSF53271">
    <property type="entry name" value="PRTase-like"/>
    <property type="match status" value="1"/>
</dbReference>
<protein>
    <submittedName>
        <fullName evidence="2">Uracil phosphoribosyltransferase</fullName>
    </submittedName>
</protein>
<dbReference type="PANTHER" id="PTHR11608">
    <property type="entry name" value="BIFUNCTIONAL PROTEIN PYRR"/>
    <property type="match status" value="1"/>
</dbReference>
<gene>
    <name evidence="2" type="primary">upp</name>
    <name evidence="2" type="ORF">AB406_1426</name>
</gene>
<dbReference type="InterPro" id="IPR000836">
    <property type="entry name" value="PRTase_dom"/>
</dbReference>
<dbReference type="InterPro" id="IPR029057">
    <property type="entry name" value="PRTase-like"/>
</dbReference>
<reference evidence="2 3" key="1">
    <citation type="submission" date="2015-06" db="EMBL/GenBank/DDBJ databases">
        <title>R. anatipestifer strain HXb2 is the most virulent strain so far, and the genome sequence would help us uncover the pathogenesis.</title>
        <authorList>
            <person name="Hu Q."/>
            <person name="Qi J."/>
            <person name="Bo H."/>
            <person name="Liu G."/>
            <person name="Tao M."/>
            <person name="Ding Y."/>
            <person name="Xue Y."/>
        </authorList>
    </citation>
    <scope>NUCLEOTIDE SEQUENCE [LARGE SCALE GENOMIC DNA]</scope>
    <source>
        <strain evidence="2 3">HXb2</strain>
    </source>
</reference>
<evidence type="ECO:0000313" key="3">
    <source>
        <dbReference type="Proteomes" id="UP000189883"/>
    </source>
</evidence>